<feature type="compositionally biased region" description="Acidic residues" evidence="1">
    <location>
        <begin position="1"/>
        <end position="14"/>
    </location>
</feature>
<sequence>MAENESGQDEEQVDAEIALGDQSETIEAKIQVVAEMLDQHPQRRADAQRRERTDVRRMHGPSPRLWLGPAMAGPFDD</sequence>
<protein>
    <recommendedName>
        <fullName evidence="4">Acyl-CoA carboxylase subunit epsilon</fullName>
    </recommendedName>
</protein>
<accession>A0ABM6THM4</accession>
<proteinExistence type="predicted"/>
<feature type="region of interest" description="Disordered" evidence="1">
    <location>
        <begin position="39"/>
        <end position="77"/>
    </location>
</feature>
<dbReference type="EMBL" id="CP027850">
    <property type="protein sequence ID" value="AVQ02666.1"/>
    <property type="molecule type" value="Genomic_DNA"/>
</dbReference>
<dbReference type="Proteomes" id="UP000240527">
    <property type="component" value="Chromosome"/>
</dbReference>
<evidence type="ECO:0000313" key="2">
    <source>
        <dbReference type="EMBL" id="AVQ02666.1"/>
    </source>
</evidence>
<feature type="compositionally biased region" description="Basic and acidic residues" evidence="1">
    <location>
        <begin position="39"/>
        <end position="57"/>
    </location>
</feature>
<evidence type="ECO:0000313" key="3">
    <source>
        <dbReference type="Proteomes" id="UP000240527"/>
    </source>
</evidence>
<keyword evidence="3" id="KW-1185">Reference proteome</keyword>
<feature type="region of interest" description="Disordered" evidence="1">
    <location>
        <begin position="1"/>
        <end position="22"/>
    </location>
</feature>
<evidence type="ECO:0008006" key="4">
    <source>
        <dbReference type="Google" id="ProtNLM"/>
    </source>
</evidence>
<gene>
    <name evidence="2" type="ORF">B7G68_12885</name>
</gene>
<name>A0ABM6THM4_9CAUL</name>
<reference evidence="2 3" key="1">
    <citation type="journal article" date="2015" name="Biotechnol. Bioeng.">
        <title>Genome sequence and phenotypic characterization of Caulobacter segnis.</title>
        <authorList>
            <person name="Patel S."/>
            <person name="Fletcher B."/>
            <person name="Scott D.C."/>
            <person name="Ely B."/>
        </authorList>
    </citation>
    <scope>NUCLEOTIDE SEQUENCE [LARGE SCALE GENOMIC DNA]</scope>
    <source>
        <strain evidence="2 3">TK0059</strain>
    </source>
</reference>
<organism evidence="2 3">
    <name type="scientific">Caulobacter segnis</name>
    <dbReference type="NCBI Taxonomy" id="88688"/>
    <lineage>
        <taxon>Bacteria</taxon>
        <taxon>Pseudomonadati</taxon>
        <taxon>Pseudomonadota</taxon>
        <taxon>Alphaproteobacteria</taxon>
        <taxon>Caulobacterales</taxon>
        <taxon>Caulobacteraceae</taxon>
        <taxon>Caulobacter</taxon>
    </lineage>
</organism>
<evidence type="ECO:0000256" key="1">
    <source>
        <dbReference type="SAM" id="MobiDB-lite"/>
    </source>
</evidence>